<dbReference type="InterPro" id="IPR036047">
    <property type="entry name" value="F-box-like_dom_sf"/>
</dbReference>
<dbReference type="InterPro" id="IPR053781">
    <property type="entry name" value="F-box_AtFBL13-like"/>
</dbReference>
<gene>
    <name evidence="3" type="ORF">URODEC1_LOCUS8599</name>
</gene>
<feature type="domain" description="F-box" evidence="1">
    <location>
        <begin position="7"/>
        <end position="44"/>
    </location>
</feature>
<dbReference type="PANTHER" id="PTHR32141:SF26">
    <property type="entry name" value="OS08G0328600 PROTEIN"/>
    <property type="match status" value="1"/>
</dbReference>
<dbReference type="InterPro" id="IPR055411">
    <property type="entry name" value="LRR_FXL15/At3g58940/PEG3-like"/>
</dbReference>
<dbReference type="EMBL" id="OZ075121">
    <property type="protein sequence ID" value="CAL4900265.1"/>
    <property type="molecule type" value="Genomic_DNA"/>
</dbReference>
<evidence type="ECO:0000259" key="2">
    <source>
        <dbReference type="Pfam" id="PF24758"/>
    </source>
</evidence>
<dbReference type="PANTHER" id="PTHR32141">
    <property type="match status" value="1"/>
</dbReference>
<dbReference type="InterPro" id="IPR032675">
    <property type="entry name" value="LRR_dom_sf"/>
</dbReference>
<name>A0ABC8VZV4_9POAL</name>
<dbReference type="SUPFAM" id="SSF52047">
    <property type="entry name" value="RNI-like"/>
    <property type="match status" value="1"/>
</dbReference>
<organism evidence="3 4">
    <name type="scientific">Urochloa decumbens</name>
    <dbReference type="NCBI Taxonomy" id="240449"/>
    <lineage>
        <taxon>Eukaryota</taxon>
        <taxon>Viridiplantae</taxon>
        <taxon>Streptophyta</taxon>
        <taxon>Embryophyta</taxon>
        <taxon>Tracheophyta</taxon>
        <taxon>Spermatophyta</taxon>
        <taxon>Magnoliopsida</taxon>
        <taxon>Liliopsida</taxon>
        <taxon>Poales</taxon>
        <taxon>Poaceae</taxon>
        <taxon>PACMAD clade</taxon>
        <taxon>Panicoideae</taxon>
        <taxon>Panicodae</taxon>
        <taxon>Paniceae</taxon>
        <taxon>Melinidinae</taxon>
        <taxon>Urochloa</taxon>
    </lineage>
</organism>
<accession>A0ABC8VZV4</accession>
<dbReference type="Proteomes" id="UP001497457">
    <property type="component" value="Chromosome 11b"/>
</dbReference>
<proteinExistence type="predicted"/>
<dbReference type="CDD" id="cd22160">
    <property type="entry name" value="F-box_AtFBL13-like"/>
    <property type="match status" value="1"/>
</dbReference>
<reference evidence="3" key="1">
    <citation type="submission" date="2024-10" db="EMBL/GenBank/DDBJ databases">
        <authorList>
            <person name="Ryan C."/>
        </authorList>
    </citation>
    <scope>NUCLEOTIDE SEQUENCE [LARGE SCALE GENOMIC DNA]</scope>
</reference>
<protein>
    <recommendedName>
        <fullName evidence="5">F-box domain-containing protein</fullName>
    </recommendedName>
</protein>
<dbReference type="Gene3D" id="3.80.10.10">
    <property type="entry name" value="Ribonuclease Inhibitor"/>
    <property type="match status" value="1"/>
</dbReference>
<dbReference type="SUPFAM" id="SSF81383">
    <property type="entry name" value="F-box domain"/>
    <property type="match status" value="1"/>
</dbReference>
<dbReference type="Pfam" id="PF00646">
    <property type="entry name" value="F-box"/>
    <property type="match status" value="1"/>
</dbReference>
<dbReference type="InterPro" id="IPR001810">
    <property type="entry name" value="F-box_dom"/>
</dbReference>
<dbReference type="InterPro" id="IPR055302">
    <property type="entry name" value="F-box_dom-containing"/>
</dbReference>
<evidence type="ECO:0000313" key="3">
    <source>
        <dbReference type="EMBL" id="CAL4900265.1"/>
    </source>
</evidence>
<feature type="domain" description="F-box/LRR-repeat protein 15/At3g58940/PEG3-like LRR" evidence="2">
    <location>
        <begin position="177"/>
        <end position="237"/>
    </location>
</feature>
<evidence type="ECO:0000259" key="1">
    <source>
        <dbReference type="Pfam" id="PF00646"/>
    </source>
</evidence>
<evidence type="ECO:0008006" key="5">
    <source>
        <dbReference type="Google" id="ProtNLM"/>
    </source>
</evidence>
<evidence type="ECO:0000313" key="4">
    <source>
        <dbReference type="Proteomes" id="UP001497457"/>
    </source>
</evidence>
<keyword evidence="4" id="KW-1185">Reference proteome</keyword>
<sequence>MADEDRLSALPDDLLLRILYFVPCKESASTSVLSRRWGSLWRSSGAVNLAVRVQGDSIFLSHESPSAREAAYEAFFSCQEAFARAAAGALSAADAEAPVTRLTLRVHTDCDYGVIDRFLHRRRGWQTNGDVVGDVLSHDAARHVEHLRVALFEYLDNCRCFSNKEIGQSAGLCSIFSLPSAETLRVLDLTRCDLAPSAPAAFPRLATLRLRLCSIQTEYLQALLDAAPELHTVHLESVFFKLNWKFDADGNATAEPHVLGLGLTFRAVTTLVLALCGREAGYGSSWAIEIDAPRLRTFVYKGVLRRFLLRSPAPDLARVELHFLQDAFYQCRHYCGDDYDKETVHVLFWQFMHNFTSVRALKLKVGYELNDIAAIGEATCAKLLCALPNVVHLELEGVHQPTSKTAVVAIANLLHCCPAVRDLILNLKTVPSQSGKGDSYGRSFFGRKDKLDYSKSVDPFMHHSSKTKRAMEDSIGDGDDDDVPDIPALSGRSFACLQSSLKRVSLHFRLDNCSSNCLGMRLVRFFTNNAKVLEEIMCVDSSSGRHCPSNSTSMFLTQWKLDFNTRIR</sequence>
<dbReference type="AlphaFoldDB" id="A0ABC8VZV4"/>
<dbReference type="Pfam" id="PF24758">
    <property type="entry name" value="LRR_At5g56370"/>
    <property type="match status" value="1"/>
</dbReference>